<protein>
    <submittedName>
        <fullName evidence="1">Uncharacterized protein</fullName>
    </submittedName>
</protein>
<sequence length="161" mass="17913">MTISVCAQKKHVNNSFSLVVVKYSEKPNFEKEHIHVIELKNKSQVSSTYTISAKNNQCSKNDDNTLSKSSGKKHSGLITEIYLNSLNNKQQIIEPISLGPNESAKIYLKTKQANNMELDSKHCTKLYASKLSPAKSINGKSSITKSVTIETFVRNSNNKGH</sequence>
<accession>A0ABP9GII3</accession>
<proteinExistence type="predicted"/>
<evidence type="ECO:0000313" key="2">
    <source>
        <dbReference type="Proteomes" id="UP001501302"/>
    </source>
</evidence>
<dbReference type="Proteomes" id="UP001501302">
    <property type="component" value="Unassembled WGS sequence"/>
</dbReference>
<gene>
    <name evidence="1" type="ORF">GCM10023314_14790</name>
</gene>
<dbReference type="EMBL" id="BAABJJ010000017">
    <property type="protein sequence ID" value="GAA4942763.1"/>
    <property type="molecule type" value="Genomic_DNA"/>
</dbReference>
<comment type="caution">
    <text evidence="1">The sequence shown here is derived from an EMBL/GenBank/DDBJ whole genome shotgun (WGS) entry which is preliminary data.</text>
</comment>
<reference evidence="2" key="1">
    <citation type="journal article" date="2019" name="Int. J. Syst. Evol. Microbiol.">
        <title>The Global Catalogue of Microorganisms (GCM) 10K type strain sequencing project: providing services to taxonomists for standard genome sequencing and annotation.</title>
        <authorList>
            <consortium name="The Broad Institute Genomics Platform"/>
            <consortium name="The Broad Institute Genome Sequencing Center for Infectious Disease"/>
            <person name="Wu L."/>
            <person name="Ma J."/>
        </authorList>
    </citation>
    <scope>NUCLEOTIDE SEQUENCE [LARGE SCALE GENOMIC DNA]</scope>
    <source>
        <strain evidence="2">JCM 18285</strain>
    </source>
</reference>
<organism evidence="1 2">
    <name type="scientific">Algibacter agarivorans</name>
    <dbReference type="NCBI Taxonomy" id="1109741"/>
    <lineage>
        <taxon>Bacteria</taxon>
        <taxon>Pseudomonadati</taxon>
        <taxon>Bacteroidota</taxon>
        <taxon>Flavobacteriia</taxon>
        <taxon>Flavobacteriales</taxon>
        <taxon>Flavobacteriaceae</taxon>
        <taxon>Algibacter</taxon>
    </lineage>
</organism>
<evidence type="ECO:0000313" key="1">
    <source>
        <dbReference type="EMBL" id="GAA4942763.1"/>
    </source>
</evidence>
<name>A0ABP9GII3_9FLAO</name>
<keyword evidence="2" id="KW-1185">Reference proteome</keyword>